<dbReference type="Pfam" id="PF01553">
    <property type="entry name" value="Acyltransferase"/>
    <property type="match status" value="1"/>
</dbReference>
<dbReference type="EMBL" id="FOXQ01000004">
    <property type="protein sequence ID" value="SFQ01817.1"/>
    <property type="molecule type" value="Genomic_DNA"/>
</dbReference>
<dbReference type="CDD" id="cd07989">
    <property type="entry name" value="LPLAT_AGPAT-like"/>
    <property type="match status" value="1"/>
</dbReference>
<keyword evidence="3 6" id="KW-0812">Transmembrane</keyword>
<evidence type="ECO:0000313" key="8">
    <source>
        <dbReference type="EMBL" id="SFQ01817.1"/>
    </source>
</evidence>
<keyword evidence="2" id="KW-1003">Cell membrane</keyword>
<feature type="transmembrane region" description="Helical" evidence="6">
    <location>
        <begin position="860"/>
        <end position="878"/>
    </location>
</feature>
<dbReference type="InterPro" id="IPR041698">
    <property type="entry name" value="Methyltransf_25"/>
</dbReference>
<proteinExistence type="predicted"/>
<organism evidence="8 9">
    <name type="scientific">Parafilimonas terrae</name>
    <dbReference type="NCBI Taxonomy" id="1465490"/>
    <lineage>
        <taxon>Bacteria</taxon>
        <taxon>Pseudomonadati</taxon>
        <taxon>Bacteroidota</taxon>
        <taxon>Chitinophagia</taxon>
        <taxon>Chitinophagales</taxon>
        <taxon>Chitinophagaceae</taxon>
        <taxon>Parafilimonas</taxon>
    </lineage>
</organism>
<dbReference type="Gene3D" id="1.20.1640.10">
    <property type="entry name" value="Multidrug efflux transporter AcrB transmembrane domain"/>
    <property type="match status" value="2"/>
</dbReference>
<dbReference type="GO" id="GO:0016746">
    <property type="term" value="F:acyltransferase activity"/>
    <property type="evidence" value="ECO:0007669"/>
    <property type="project" value="UniProtKB-KW"/>
</dbReference>
<dbReference type="SUPFAM" id="SSF82866">
    <property type="entry name" value="Multidrug efflux transporter AcrB transmembrane domain"/>
    <property type="match status" value="2"/>
</dbReference>
<evidence type="ECO:0000256" key="1">
    <source>
        <dbReference type="ARBA" id="ARBA00004651"/>
    </source>
</evidence>
<gene>
    <name evidence="8" type="ORF">SAMN05444277_104177</name>
</gene>
<sequence>MEKLFTRIYYYLKQHRPVLFISFLASLAIIAFFAANIHFEEDISKVLPHDKKIEKLNQVFQNSKFADKLVITVSLKDTAATQPDSLIDFADTLVAHINETLQPYISKINYKADDDIALSLFNTINNNLPVYLDEKDYATIDSLIQPKALQQTLQQDFKTLVSPAGLALKNMISNDPVGISFIGLKKVQHLQYDENYQLYNNYIITKDEKHLLIFITPEYPSSNTGENEKFLTGLDNLIQNLRLNNHINVSYFGAAAVAAGNAQQLRKDTLYTQGITVLFLIFFIGFYFRKKSAPLLVLIPVVYGALFSLAVIYFLKGSISVIALGTGSVILGIAVNYSLHVFNHYRHAQNIEAVIKDLAFPLTLGSFTTIGGFFCLQFVQSAILKDLGLFAAFSLIGAALCSLIFLPHFITSKRERHSQSNGHSFIDKLAAYHPERNKIFLIVIGLLTIVFAFKAGDVQFEADMTQVNYMPDNLKEAQAKLDAINQFSLTSVYVVADGKNLNEALQNNEKLAAVVDSLQQKNIIKKSSGVSSLIISDSLQQKRITLWNAYWTPEKKQLLFETLEKEGSALGFSATAFENFKTLLNKKYTLVQPAELSEIRKTFLDDYITEKPGAANVVTLLKVSPENKRIVYQTFENNNNITVLDKQYLADTMATIINADFNRIALMSSLLVFVVLLVTYGRIELALISFIPMFVSWIWILGIMAITKTEFNIINIIISALIFGLGDDYSIFIMDGLLQQYKTGKKNLSSFKSSIFLSAITTVAGLGILIFAKHPALKSIAFISVTGIVCVVLISQVLIPFLFNILITNRTQKKYLPWTLWSFSSSIFAFTYFALGSIIIIPFGIVLIKLNPFNKEKGKYIYHIIFSKFVWSVAYIMMNIKKVIVNTQKEDFSKPAVIICNHQSFLDILWTAMLNPKLILLTNQWVWHSPVFGIAIRMADYYPVAKGIENSIELLRDRVNNGYSIVIFPEGTRSVDWKIARFHKGAFYLAEQLNIDILPIVIDGTGYTLTKNDFFLKDGLVTLTFLPRIKPNDASFGTTYNERTKSISRYFKNTYNELKIQNHTPAHFKQQLIYNYIYKGPVLEWYMRIKFRLEKYYELINSLVPKKGKILDIGCGYGFMDYALYFASEHRVITGVDYDDEKIAVANNCFSKDENINFIAADASTFTFEKYDAIIMSDVLHYLDAPAQKKLIKDCCDSLNDDGMLLIRDANTDIKSRHFYTKLSEFFSTKFIGFNKTSGNSLSFFSEQLVKETATLNNMSCVTVENSKYTSNVMYVLKRNEPASKNINTVTVNNSDE</sequence>
<feature type="transmembrane region" description="Helical" evidence="6">
    <location>
        <begin position="661"/>
        <end position="680"/>
    </location>
</feature>
<keyword evidence="8" id="KW-0808">Transferase</keyword>
<keyword evidence="8" id="KW-0012">Acyltransferase</keyword>
<evidence type="ECO:0000256" key="5">
    <source>
        <dbReference type="ARBA" id="ARBA00023136"/>
    </source>
</evidence>
<feature type="transmembrane region" description="Helical" evidence="6">
    <location>
        <begin position="389"/>
        <end position="410"/>
    </location>
</feature>
<keyword evidence="5 6" id="KW-0472">Membrane</keyword>
<feature type="transmembrane region" description="Helical" evidence="6">
    <location>
        <begin position="270"/>
        <end position="288"/>
    </location>
</feature>
<evidence type="ECO:0000313" key="9">
    <source>
        <dbReference type="Proteomes" id="UP000199031"/>
    </source>
</evidence>
<dbReference type="GO" id="GO:0005886">
    <property type="term" value="C:plasma membrane"/>
    <property type="evidence" value="ECO:0007669"/>
    <property type="project" value="UniProtKB-SubCell"/>
</dbReference>
<dbReference type="Pfam" id="PF13649">
    <property type="entry name" value="Methyltransf_25"/>
    <property type="match status" value="1"/>
</dbReference>
<dbReference type="Gene3D" id="3.40.50.150">
    <property type="entry name" value="Vaccinia Virus protein VP39"/>
    <property type="match status" value="1"/>
</dbReference>
<feature type="transmembrane region" description="Helical" evidence="6">
    <location>
        <begin position="321"/>
        <end position="339"/>
    </location>
</feature>
<comment type="subcellular location">
    <subcellularLocation>
        <location evidence="1">Cell membrane</location>
        <topology evidence="1">Multi-pass membrane protein</topology>
    </subcellularLocation>
</comment>
<dbReference type="SMART" id="SM00563">
    <property type="entry name" value="PlsC"/>
    <property type="match status" value="1"/>
</dbReference>
<feature type="transmembrane region" description="Helical" evidence="6">
    <location>
        <begin position="754"/>
        <end position="772"/>
    </location>
</feature>
<dbReference type="Proteomes" id="UP000199031">
    <property type="component" value="Unassembled WGS sequence"/>
</dbReference>
<feature type="domain" description="Phospholipid/glycerol acyltransferase" evidence="7">
    <location>
        <begin position="896"/>
        <end position="1005"/>
    </location>
</feature>
<name>A0A1I5V3C5_9BACT</name>
<feature type="transmembrane region" description="Helical" evidence="6">
    <location>
        <begin position="20"/>
        <end position="39"/>
    </location>
</feature>
<dbReference type="InterPro" id="IPR002123">
    <property type="entry name" value="Plipid/glycerol_acylTrfase"/>
</dbReference>
<dbReference type="Pfam" id="PF03176">
    <property type="entry name" value="MMPL"/>
    <property type="match status" value="2"/>
</dbReference>
<evidence type="ECO:0000259" key="7">
    <source>
        <dbReference type="SMART" id="SM00563"/>
    </source>
</evidence>
<evidence type="ECO:0000256" key="4">
    <source>
        <dbReference type="ARBA" id="ARBA00022989"/>
    </source>
</evidence>
<feature type="transmembrane region" description="Helical" evidence="6">
    <location>
        <begin position="779"/>
        <end position="807"/>
    </location>
</feature>
<evidence type="ECO:0000256" key="6">
    <source>
        <dbReference type="SAM" id="Phobius"/>
    </source>
</evidence>
<dbReference type="InterPro" id="IPR050545">
    <property type="entry name" value="Mycobact_MmpL"/>
</dbReference>
<accession>A0A1I5V3C5</accession>
<feature type="transmembrane region" description="Helical" evidence="6">
    <location>
        <begin position="360"/>
        <end position="383"/>
    </location>
</feature>
<dbReference type="SUPFAM" id="SSF53335">
    <property type="entry name" value="S-adenosyl-L-methionine-dependent methyltransferases"/>
    <property type="match status" value="1"/>
</dbReference>
<evidence type="ECO:0000256" key="2">
    <source>
        <dbReference type="ARBA" id="ARBA00022475"/>
    </source>
</evidence>
<dbReference type="PANTHER" id="PTHR33406">
    <property type="entry name" value="MEMBRANE PROTEIN MJ1562-RELATED"/>
    <property type="match status" value="1"/>
</dbReference>
<dbReference type="PANTHER" id="PTHR33406:SF13">
    <property type="entry name" value="MEMBRANE PROTEIN YDFJ"/>
    <property type="match status" value="1"/>
</dbReference>
<dbReference type="OrthoDB" id="9803035at2"/>
<feature type="transmembrane region" description="Helical" evidence="6">
    <location>
        <begin position="713"/>
        <end position="734"/>
    </location>
</feature>
<feature type="transmembrane region" description="Helical" evidence="6">
    <location>
        <begin position="827"/>
        <end position="848"/>
    </location>
</feature>
<feature type="transmembrane region" description="Helical" evidence="6">
    <location>
        <begin position="295"/>
        <end position="315"/>
    </location>
</feature>
<dbReference type="CDD" id="cd02440">
    <property type="entry name" value="AdoMet_MTases"/>
    <property type="match status" value="1"/>
</dbReference>
<dbReference type="SUPFAM" id="SSF69593">
    <property type="entry name" value="Glycerol-3-phosphate (1)-acyltransferase"/>
    <property type="match status" value="1"/>
</dbReference>
<keyword evidence="4 6" id="KW-1133">Transmembrane helix</keyword>
<dbReference type="InterPro" id="IPR029063">
    <property type="entry name" value="SAM-dependent_MTases_sf"/>
</dbReference>
<dbReference type="InterPro" id="IPR004869">
    <property type="entry name" value="MMPL_dom"/>
</dbReference>
<protein>
    <submittedName>
        <fullName evidence="8">1-acyl-sn-glycerol-3-phosphate acyltransferases</fullName>
    </submittedName>
</protein>
<feature type="transmembrane region" description="Helical" evidence="6">
    <location>
        <begin position="686"/>
        <end position="706"/>
    </location>
</feature>
<dbReference type="STRING" id="1465490.SAMN05444277_104177"/>
<dbReference type="RefSeq" id="WP_090657434.1">
    <property type="nucleotide sequence ID" value="NZ_FOXQ01000004.1"/>
</dbReference>
<reference evidence="8 9" key="1">
    <citation type="submission" date="2016-10" db="EMBL/GenBank/DDBJ databases">
        <authorList>
            <person name="de Groot N.N."/>
        </authorList>
    </citation>
    <scope>NUCLEOTIDE SEQUENCE [LARGE SCALE GENOMIC DNA]</scope>
    <source>
        <strain evidence="8 9">DSM 28286</strain>
    </source>
</reference>
<evidence type="ECO:0000256" key="3">
    <source>
        <dbReference type="ARBA" id="ARBA00022692"/>
    </source>
</evidence>
<keyword evidence="9" id="KW-1185">Reference proteome</keyword>